<dbReference type="InterPro" id="IPR036887">
    <property type="entry name" value="HTH_APSES_sf"/>
</dbReference>
<keyword evidence="4" id="KW-1185">Reference proteome</keyword>
<dbReference type="STRING" id="98765.A0A2R6RVJ5"/>
<evidence type="ECO:0000256" key="1">
    <source>
        <dbReference type="SAM" id="MobiDB-lite"/>
    </source>
</evidence>
<dbReference type="SUPFAM" id="SSF54616">
    <property type="entry name" value="DNA-binding domain of Mlu1-box binding protein MBP1"/>
    <property type="match status" value="1"/>
</dbReference>
<feature type="compositionally biased region" description="Polar residues" evidence="1">
    <location>
        <begin position="170"/>
        <end position="184"/>
    </location>
</feature>
<dbReference type="OrthoDB" id="5562739at2759"/>
<evidence type="ECO:0000313" key="3">
    <source>
        <dbReference type="EMBL" id="PSS34026.1"/>
    </source>
</evidence>
<dbReference type="GO" id="GO:0033309">
    <property type="term" value="C:SBF transcription complex"/>
    <property type="evidence" value="ECO:0007669"/>
    <property type="project" value="TreeGrafter"/>
</dbReference>
<accession>A0A2R6RVJ5</accession>
<dbReference type="InterPro" id="IPR003163">
    <property type="entry name" value="Tscrpt_reg_HTH_APSES-type"/>
</dbReference>
<feature type="region of interest" description="Disordered" evidence="1">
    <location>
        <begin position="143"/>
        <end position="220"/>
    </location>
</feature>
<dbReference type="PANTHER" id="PTHR43828">
    <property type="entry name" value="ASPARAGINASE"/>
    <property type="match status" value="1"/>
</dbReference>
<name>A0A2R6RVJ5_9APHY</name>
<sequence length="302" mass="33330">MVESQPDLASKLRRVRGGYLKIQGTWMPYEIALRLSRRVAWPIRHELIPLFGPTFPSTCLSPDQPGYGQVVKPGTGKRRQRRTQQTGISSEPAPDWTVISPAPHPSAGPSRGTLDGPFTYHPRRQFDTERRQQLSQAGAPIELHLPYSNQSYPTSPATTSPSGLLEATPSRLSGSSYPGNTTRFSPYPPQLQSVPLSSHSPHSPYGLEERRGSQSTFQEDIRLPPIQAPSSNCAARRNSVALPSISTLDGLRKGPQDDSAAVLRRLQCIDDDDMDFGVNSSRSNEQYPGAYHTTIPLRPHQM</sequence>
<feature type="compositionally biased region" description="Low complexity" evidence="1">
    <location>
        <begin position="190"/>
        <end position="205"/>
    </location>
</feature>
<feature type="region of interest" description="Disordered" evidence="1">
    <location>
        <begin position="279"/>
        <end position="302"/>
    </location>
</feature>
<gene>
    <name evidence="3" type="ORF">PHLCEN_2v1930</name>
</gene>
<organism evidence="3 4">
    <name type="scientific">Hermanssonia centrifuga</name>
    <dbReference type="NCBI Taxonomy" id="98765"/>
    <lineage>
        <taxon>Eukaryota</taxon>
        <taxon>Fungi</taxon>
        <taxon>Dikarya</taxon>
        <taxon>Basidiomycota</taxon>
        <taxon>Agaricomycotina</taxon>
        <taxon>Agaricomycetes</taxon>
        <taxon>Polyporales</taxon>
        <taxon>Meruliaceae</taxon>
        <taxon>Hermanssonia</taxon>
    </lineage>
</organism>
<dbReference type="AlphaFoldDB" id="A0A2R6RVJ5"/>
<dbReference type="GO" id="GO:0000981">
    <property type="term" value="F:DNA-binding transcription factor activity, RNA polymerase II-specific"/>
    <property type="evidence" value="ECO:0007669"/>
    <property type="project" value="UniProtKB-ARBA"/>
</dbReference>
<feature type="domain" description="HTH APSES-type" evidence="2">
    <location>
        <begin position="1"/>
        <end position="62"/>
    </location>
</feature>
<dbReference type="PANTHER" id="PTHR43828:SF5">
    <property type="entry name" value="TRANSCRIPTIONAL REPRESSOR XBP1"/>
    <property type="match status" value="1"/>
</dbReference>
<dbReference type="Proteomes" id="UP000186601">
    <property type="component" value="Unassembled WGS sequence"/>
</dbReference>
<proteinExistence type="predicted"/>
<dbReference type="GO" id="GO:0030907">
    <property type="term" value="C:MBF transcription complex"/>
    <property type="evidence" value="ECO:0007669"/>
    <property type="project" value="TreeGrafter"/>
</dbReference>
<protein>
    <recommendedName>
        <fullName evidence="2">HTH APSES-type domain-containing protein</fullName>
    </recommendedName>
</protein>
<feature type="region of interest" description="Disordered" evidence="1">
    <location>
        <begin position="61"/>
        <end position="122"/>
    </location>
</feature>
<feature type="compositionally biased region" description="Low complexity" evidence="1">
    <location>
        <begin position="153"/>
        <end position="162"/>
    </location>
</feature>
<dbReference type="InterPro" id="IPR051642">
    <property type="entry name" value="SWI6-like"/>
</dbReference>
<dbReference type="GO" id="GO:0003677">
    <property type="term" value="F:DNA binding"/>
    <property type="evidence" value="ECO:0007669"/>
    <property type="project" value="InterPro"/>
</dbReference>
<evidence type="ECO:0000259" key="2">
    <source>
        <dbReference type="PROSITE" id="PS51299"/>
    </source>
</evidence>
<reference evidence="3 4" key="1">
    <citation type="submission" date="2018-02" db="EMBL/GenBank/DDBJ databases">
        <title>Genome sequence of the basidiomycete white-rot fungus Phlebia centrifuga.</title>
        <authorList>
            <person name="Granchi Z."/>
            <person name="Peng M."/>
            <person name="de Vries R.P."/>
            <person name="Hilden K."/>
            <person name="Makela M.R."/>
            <person name="Grigoriev I."/>
            <person name="Riley R."/>
        </authorList>
    </citation>
    <scope>NUCLEOTIDE SEQUENCE [LARGE SCALE GENOMIC DNA]</scope>
    <source>
        <strain evidence="3 4">FBCC195</strain>
    </source>
</reference>
<comment type="caution">
    <text evidence="3">The sequence shown here is derived from an EMBL/GenBank/DDBJ whole genome shotgun (WGS) entry which is preliminary data.</text>
</comment>
<dbReference type="PROSITE" id="PS51299">
    <property type="entry name" value="HTH_APSES"/>
    <property type="match status" value="1"/>
</dbReference>
<dbReference type="EMBL" id="MLYV02000162">
    <property type="protein sequence ID" value="PSS34026.1"/>
    <property type="molecule type" value="Genomic_DNA"/>
</dbReference>
<evidence type="ECO:0000313" key="4">
    <source>
        <dbReference type="Proteomes" id="UP000186601"/>
    </source>
</evidence>
<dbReference type="Gene3D" id="3.10.260.10">
    <property type="entry name" value="Transcription regulator HTH, APSES-type DNA-binding domain"/>
    <property type="match status" value="1"/>
</dbReference>